<dbReference type="SUPFAM" id="SSF52343">
    <property type="entry name" value="Ferredoxin reductase-like, C-terminal NADP-linked domain"/>
    <property type="match status" value="1"/>
</dbReference>
<dbReference type="InterPro" id="IPR001041">
    <property type="entry name" value="2Fe-2S_ferredoxin-type"/>
</dbReference>
<dbReference type="InterPro" id="IPR001433">
    <property type="entry name" value="OxRdtase_FAD/NAD-bd"/>
</dbReference>
<dbReference type="Proteomes" id="UP000480684">
    <property type="component" value="Unassembled WGS sequence"/>
</dbReference>
<dbReference type="GO" id="GO:0051536">
    <property type="term" value="F:iron-sulfur cluster binding"/>
    <property type="evidence" value="ECO:0007669"/>
    <property type="project" value="InterPro"/>
</dbReference>
<dbReference type="EMBL" id="JAAIYP010000038">
    <property type="protein sequence ID" value="NFV81017.1"/>
    <property type="molecule type" value="Genomic_DNA"/>
</dbReference>
<dbReference type="AlphaFoldDB" id="A0A7C9QUY3"/>
<dbReference type="InterPro" id="IPR017927">
    <property type="entry name" value="FAD-bd_FR_type"/>
</dbReference>
<dbReference type="InterPro" id="IPR001709">
    <property type="entry name" value="Flavoprot_Pyr_Nucl_cyt_Rdtase"/>
</dbReference>
<comment type="caution">
    <text evidence="4">The sequence shown here is derived from an EMBL/GenBank/DDBJ whole genome shotgun (WGS) entry which is preliminary data.</text>
</comment>
<dbReference type="Pfam" id="PF00111">
    <property type="entry name" value="Fer2"/>
    <property type="match status" value="1"/>
</dbReference>
<evidence type="ECO:0000259" key="3">
    <source>
        <dbReference type="PROSITE" id="PS51384"/>
    </source>
</evidence>
<accession>A0A7C9QUY3</accession>
<dbReference type="CDD" id="cd00207">
    <property type="entry name" value="fer2"/>
    <property type="match status" value="1"/>
</dbReference>
<protein>
    <submittedName>
        <fullName evidence="4">2Fe-2S iron-sulfur cluster binding domain-containing protein</fullName>
    </submittedName>
</protein>
<dbReference type="InterPro" id="IPR017938">
    <property type="entry name" value="Riboflavin_synthase-like_b-brl"/>
</dbReference>
<dbReference type="InterPro" id="IPR050415">
    <property type="entry name" value="MRET"/>
</dbReference>
<dbReference type="GO" id="GO:0016491">
    <property type="term" value="F:oxidoreductase activity"/>
    <property type="evidence" value="ECO:0007669"/>
    <property type="project" value="InterPro"/>
</dbReference>
<dbReference type="InterPro" id="IPR012675">
    <property type="entry name" value="Beta-grasp_dom_sf"/>
</dbReference>
<dbReference type="PANTHER" id="PTHR47354">
    <property type="entry name" value="NADH OXIDOREDUCTASE HCR"/>
    <property type="match status" value="1"/>
</dbReference>
<dbReference type="PROSITE" id="PS51384">
    <property type="entry name" value="FAD_FR"/>
    <property type="match status" value="1"/>
</dbReference>
<comment type="cofactor">
    <cofactor evidence="1">
        <name>[2Fe-2S] cluster</name>
        <dbReference type="ChEBI" id="CHEBI:190135"/>
    </cofactor>
</comment>
<dbReference type="Gene3D" id="3.10.20.30">
    <property type="match status" value="1"/>
</dbReference>
<evidence type="ECO:0000313" key="4">
    <source>
        <dbReference type="EMBL" id="NFV81017.1"/>
    </source>
</evidence>
<dbReference type="CDD" id="cd06189">
    <property type="entry name" value="flavin_oxioreductase"/>
    <property type="match status" value="1"/>
</dbReference>
<evidence type="ECO:0000259" key="2">
    <source>
        <dbReference type="PROSITE" id="PS51085"/>
    </source>
</evidence>
<dbReference type="Gene3D" id="2.40.30.10">
    <property type="entry name" value="Translation factors"/>
    <property type="match status" value="1"/>
</dbReference>
<dbReference type="Gene3D" id="3.40.50.80">
    <property type="entry name" value="Nucleotide-binding domain of ferredoxin-NADP reductase (FNR) module"/>
    <property type="match status" value="1"/>
</dbReference>
<dbReference type="Pfam" id="PF00175">
    <property type="entry name" value="NAD_binding_1"/>
    <property type="match status" value="1"/>
</dbReference>
<dbReference type="PANTHER" id="PTHR47354:SF5">
    <property type="entry name" value="PROTEIN RFBI"/>
    <property type="match status" value="1"/>
</dbReference>
<evidence type="ECO:0000313" key="5">
    <source>
        <dbReference type="Proteomes" id="UP000480684"/>
    </source>
</evidence>
<dbReference type="Pfam" id="PF00970">
    <property type="entry name" value="FAD_binding_6"/>
    <property type="match status" value="1"/>
</dbReference>
<dbReference type="SUPFAM" id="SSF63380">
    <property type="entry name" value="Riboflavin synthase domain-like"/>
    <property type="match status" value="1"/>
</dbReference>
<name>A0A7C9QUY3_9PROT</name>
<dbReference type="PROSITE" id="PS51085">
    <property type="entry name" value="2FE2S_FER_2"/>
    <property type="match status" value="1"/>
</dbReference>
<gene>
    <name evidence="4" type="ORF">G4223_12940</name>
</gene>
<dbReference type="InterPro" id="IPR039261">
    <property type="entry name" value="FNR_nucleotide-bd"/>
</dbReference>
<organism evidence="4 5">
    <name type="scientific">Magnetospirillum aberrantis SpK</name>
    <dbReference type="NCBI Taxonomy" id="908842"/>
    <lineage>
        <taxon>Bacteria</taxon>
        <taxon>Pseudomonadati</taxon>
        <taxon>Pseudomonadota</taxon>
        <taxon>Alphaproteobacteria</taxon>
        <taxon>Rhodospirillales</taxon>
        <taxon>Rhodospirillaceae</taxon>
        <taxon>Magnetospirillum</taxon>
    </lineage>
</organism>
<dbReference type="RefSeq" id="WP_163680274.1">
    <property type="nucleotide sequence ID" value="NZ_JAAIYP010000038.1"/>
</dbReference>
<sequence length="356" mass="38065">MRSSAVAERFAFRVVEKQKVSPSVVRLALAPEEGRAMPYDEGQFLSIQLPDGQARCYSMARAWDADGTVELHVRIHPGGLFSDRTLTKLDHGAAVAALGPFGGCVWVPWDGPTLMLAVGTGIAPLNAIVERLARSGHAAPVHLYWGVRTTDDLYLADHLRDLAEQLPWFHFVPVLEQPPAGSAYRQGFVQDQAARDFPSLADAQVYACGVPVMVEAARHLFVGSHGLPADRFHADPFSPPQEEEAATTAVAPLTVTAIDGDGNAHTLAASSGTSLLAVLRAAHMPLLSVCGGKKSCGTCRVAIAPEHFPRLPKADADEARLLAALDDPADNHRLACQVLLSPALDGLRVVLPREIP</sequence>
<feature type="domain" description="2Fe-2S ferredoxin-type" evidence="2">
    <location>
        <begin position="253"/>
        <end position="355"/>
    </location>
</feature>
<dbReference type="SUPFAM" id="SSF54292">
    <property type="entry name" value="2Fe-2S ferredoxin-like"/>
    <property type="match status" value="1"/>
</dbReference>
<evidence type="ECO:0000256" key="1">
    <source>
        <dbReference type="ARBA" id="ARBA00034078"/>
    </source>
</evidence>
<reference evidence="4 5" key="1">
    <citation type="submission" date="2020-02" db="EMBL/GenBank/DDBJ databases">
        <authorList>
            <person name="Dziuba M."/>
            <person name="Kuznetsov B."/>
            <person name="Mardanov A."/>
            <person name="Ravin N."/>
            <person name="Grouzdev D."/>
        </authorList>
    </citation>
    <scope>NUCLEOTIDE SEQUENCE [LARGE SCALE GENOMIC DNA]</scope>
    <source>
        <strain evidence="4 5">SpK</strain>
    </source>
</reference>
<dbReference type="InterPro" id="IPR036010">
    <property type="entry name" value="2Fe-2S_ferredoxin-like_sf"/>
</dbReference>
<dbReference type="InterPro" id="IPR008333">
    <property type="entry name" value="Cbr1-like_FAD-bd_dom"/>
</dbReference>
<dbReference type="PRINTS" id="PR00410">
    <property type="entry name" value="PHEHYDRXLASE"/>
</dbReference>
<keyword evidence="5" id="KW-1185">Reference proteome</keyword>
<feature type="domain" description="FAD-binding FR-type" evidence="3">
    <location>
        <begin position="7"/>
        <end position="107"/>
    </location>
</feature>
<proteinExistence type="predicted"/>
<dbReference type="PRINTS" id="PR00371">
    <property type="entry name" value="FPNCR"/>
</dbReference>